<proteinExistence type="inferred from homology"/>
<keyword evidence="3 7" id="KW-0732">Signal</keyword>
<keyword evidence="6" id="KW-0449">Lipoprotein</keyword>
<evidence type="ECO:0000256" key="6">
    <source>
        <dbReference type="ARBA" id="ARBA00023288"/>
    </source>
</evidence>
<organism evidence="8 9">
    <name type="scientific">Agrococcus terreus</name>
    <dbReference type="NCBI Taxonomy" id="574649"/>
    <lineage>
        <taxon>Bacteria</taxon>
        <taxon>Bacillati</taxon>
        <taxon>Actinomycetota</taxon>
        <taxon>Actinomycetes</taxon>
        <taxon>Micrococcales</taxon>
        <taxon>Microbacteriaceae</taxon>
        <taxon>Agrococcus</taxon>
    </lineage>
</organism>
<evidence type="ECO:0000256" key="4">
    <source>
        <dbReference type="ARBA" id="ARBA00023136"/>
    </source>
</evidence>
<dbReference type="PROSITE" id="PS51257">
    <property type="entry name" value="PROKAR_LIPOPROTEIN"/>
    <property type="match status" value="1"/>
</dbReference>
<keyword evidence="5" id="KW-0564">Palmitate</keyword>
<dbReference type="Gene3D" id="3.40.190.10">
    <property type="entry name" value="Periplasmic binding protein-like II"/>
    <property type="match status" value="2"/>
</dbReference>
<evidence type="ECO:0000256" key="1">
    <source>
        <dbReference type="ARBA" id="ARBA00004635"/>
    </source>
</evidence>
<evidence type="ECO:0000256" key="5">
    <source>
        <dbReference type="ARBA" id="ARBA00023139"/>
    </source>
</evidence>
<dbReference type="SUPFAM" id="SSF53850">
    <property type="entry name" value="Periplasmic binding protein-like II"/>
    <property type="match status" value="1"/>
</dbReference>
<dbReference type="Proteomes" id="UP000626982">
    <property type="component" value="Unassembled WGS sequence"/>
</dbReference>
<sequence>MSFRATRRALRPLALAGAVGVAVALVGCSAGGGAGAEEAALGSEENPVQLGVVGASDPYWSVYEEAAEAEGIFLDVVDFTDYNQPNPALSEGELDINQFQHIIYLADYNTNAGDDLQPIGSTAIYPIGLYSDKYESVDEIQDGETVIVPNDDTNQARGLLVLQSAGLIALQDGGSPYSTVADVIAEESRVEVQAVDAALTATSLPDVAAAIINNDFITDAGIDPEDAIAQDDPTDPAAQPYINIFATTAENVDDEVLNRLVELYQTNEEVQAGALEASGGTGVFVQTPKAELQSALEAVEAELQG</sequence>
<evidence type="ECO:0000256" key="3">
    <source>
        <dbReference type="ARBA" id="ARBA00022729"/>
    </source>
</evidence>
<dbReference type="EMBL" id="BMLM01000002">
    <property type="protein sequence ID" value="GGN87399.1"/>
    <property type="molecule type" value="Genomic_DNA"/>
</dbReference>
<keyword evidence="4" id="KW-0472">Membrane</keyword>
<comment type="subcellular location">
    <subcellularLocation>
        <location evidence="1">Membrane</location>
        <topology evidence="1">Lipid-anchor</topology>
    </subcellularLocation>
</comment>
<keyword evidence="9" id="KW-1185">Reference proteome</keyword>
<dbReference type="RefSeq" id="WP_188718348.1">
    <property type="nucleotide sequence ID" value="NZ_BAABBD010000003.1"/>
</dbReference>
<name>A0ABQ2KNC3_9MICO</name>
<dbReference type="PANTHER" id="PTHR30429">
    <property type="entry name" value="D-METHIONINE-BINDING LIPOPROTEIN METQ"/>
    <property type="match status" value="1"/>
</dbReference>
<comment type="caution">
    <text evidence="8">The sequence shown here is derived from an EMBL/GenBank/DDBJ whole genome shotgun (WGS) entry which is preliminary data.</text>
</comment>
<dbReference type="PANTHER" id="PTHR30429:SF3">
    <property type="entry name" value="LIPOPROTEIN"/>
    <property type="match status" value="1"/>
</dbReference>
<protein>
    <submittedName>
        <fullName evidence="8">ABC transporter substrate-binding protein</fullName>
    </submittedName>
</protein>
<evidence type="ECO:0000256" key="7">
    <source>
        <dbReference type="SAM" id="SignalP"/>
    </source>
</evidence>
<comment type="similarity">
    <text evidence="2">Belongs to the NlpA lipoprotein family.</text>
</comment>
<gene>
    <name evidence="8" type="ORF">GCM10010968_21920</name>
</gene>
<evidence type="ECO:0000313" key="9">
    <source>
        <dbReference type="Proteomes" id="UP000626982"/>
    </source>
</evidence>
<evidence type="ECO:0000256" key="2">
    <source>
        <dbReference type="ARBA" id="ARBA00008973"/>
    </source>
</evidence>
<feature type="signal peptide" evidence="7">
    <location>
        <begin position="1"/>
        <end position="24"/>
    </location>
</feature>
<dbReference type="InterPro" id="IPR004872">
    <property type="entry name" value="Lipoprotein_NlpA"/>
</dbReference>
<reference evidence="9" key="1">
    <citation type="journal article" date="2019" name="Int. J. Syst. Evol. Microbiol.">
        <title>The Global Catalogue of Microorganisms (GCM) 10K type strain sequencing project: providing services to taxonomists for standard genome sequencing and annotation.</title>
        <authorList>
            <consortium name="The Broad Institute Genomics Platform"/>
            <consortium name="The Broad Institute Genome Sequencing Center for Infectious Disease"/>
            <person name="Wu L."/>
            <person name="Ma J."/>
        </authorList>
    </citation>
    <scope>NUCLEOTIDE SEQUENCE [LARGE SCALE GENOMIC DNA]</scope>
    <source>
        <strain evidence="9">CGMCC 1.6960</strain>
    </source>
</reference>
<evidence type="ECO:0000313" key="8">
    <source>
        <dbReference type="EMBL" id="GGN87399.1"/>
    </source>
</evidence>
<accession>A0ABQ2KNC3</accession>
<dbReference type="Pfam" id="PF03180">
    <property type="entry name" value="Lipoprotein_9"/>
    <property type="match status" value="1"/>
</dbReference>
<feature type="chain" id="PRO_5046772272" evidence="7">
    <location>
        <begin position="25"/>
        <end position="305"/>
    </location>
</feature>